<gene>
    <name evidence="1" type="ORF">TWF730_004698</name>
</gene>
<organism evidence="1 2">
    <name type="scientific">Orbilia blumenaviensis</name>
    <dbReference type="NCBI Taxonomy" id="1796055"/>
    <lineage>
        <taxon>Eukaryota</taxon>
        <taxon>Fungi</taxon>
        <taxon>Dikarya</taxon>
        <taxon>Ascomycota</taxon>
        <taxon>Pezizomycotina</taxon>
        <taxon>Orbiliomycetes</taxon>
        <taxon>Orbiliales</taxon>
        <taxon>Orbiliaceae</taxon>
        <taxon>Orbilia</taxon>
    </lineage>
</organism>
<proteinExistence type="predicted"/>
<keyword evidence="2" id="KW-1185">Reference proteome</keyword>
<comment type="caution">
    <text evidence="1">The sequence shown here is derived from an EMBL/GenBank/DDBJ whole genome shotgun (WGS) entry which is preliminary data.</text>
</comment>
<dbReference type="Proteomes" id="UP001373714">
    <property type="component" value="Unassembled WGS sequence"/>
</dbReference>
<protein>
    <submittedName>
        <fullName evidence="1">Uncharacterized protein</fullName>
    </submittedName>
</protein>
<dbReference type="AlphaFoldDB" id="A0AAV9TWR7"/>
<name>A0AAV9TWR7_9PEZI</name>
<accession>A0AAV9TWR7</accession>
<dbReference type="EMBL" id="JAVHNS010000019">
    <property type="protein sequence ID" value="KAK6330202.1"/>
    <property type="molecule type" value="Genomic_DNA"/>
</dbReference>
<evidence type="ECO:0000313" key="1">
    <source>
        <dbReference type="EMBL" id="KAK6330202.1"/>
    </source>
</evidence>
<reference evidence="1 2" key="1">
    <citation type="submission" date="2019-10" db="EMBL/GenBank/DDBJ databases">
        <authorList>
            <person name="Palmer J.M."/>
        </authorList>
    </citation>
    <scope>NUCLEOTIDE SEQUENCE [LARGE SCALE GENOMIC DNA]</scope>
    <source>
        <strain evidence="1 2">TWF730</strain>
    </source>
</reference>
<evidence type="ECO:0000313" key="2">
    <source>
        <dbReference type="Proteomes" id="UP001373714"/>
    </source>
</evidence>
<sequence length="209" mass="23790">MFSSSLRQTYHLSHSSIHLPPDDICFIFLTSEDVVTDEPETRVIERLKLCEGLAKSRGIVFLKTLETGHTFHTLSEKTRRLFCGSATKPFLLPISKVDDLVPVLESFIRDFRAQRAAQIEKLEKLHNTRLLRSLNLLGEAVTNTKINERAVYGLLEAFPSMVAYSEECMDPNAKEKLSMTLMMDGQAQEGEARRMANSLVDFWEKNQPL</sequence>